<dbReference type="PANTHER" id="PTHR18964:SF174">
    <property type="entry name" value="D-ALLOSE KINASE-RELATED"/>
    <property type="match status" value="1"/>
</dbReference>
<sequence>MRIGIDLGGTKIEGVVMADGSRIVARQRIATPAGDYEATLDAVCGLVRRLEAAAAALDLPIGVGSPGALSKASGLIKNSSSTCLNGRPLLADLEHRLGARVRLANDADCLALSEARDGAAAGADTVFAAILGTGVGGGIVVRGELLNGANGIAGEWGHNPLPWPQAGEAPGPACYCGRHGCIETWISGTGFAADHRRSTGEALRGEQIVFAADDGKPAAQASLQRYEQRLARALAHIVNVLDPQVVVLGGGISTLRRLYRTVPELWKPWIFSDEIRTRLVQAQFGDASGVRGAAWLWPEAG</sequence>
<protein>
    <submittedName>
        <fullName evidence="2">ROK family protein</fullName>
    </submittedName>
</protein>
<dbReference type="CDD" id="cd24066">
    <property type="entry name" value="ASKHA_NBD_ROK_EcFRK-like"/>
    <property type="match status" value="1"/>
</dbReference>
<comment type="caution">
    <text evidence="2">The sequence shown here is derived from an EMBL/GenBank/DDBJ whole genome shotgun (WGS) entry which is preliminary data.</text>
</comment>
<dbReference type="GO" id="GO:0004396">
    <property type="term" value="F:hexokinase activity"/>
    <property type="evidence" value="ECO:0007669"/>
    <property type="project" value="TreeGrafter"/>
</dbReference>
<dbReference type="InterPro" id="IPR000600">
    <property type="entry name" value="ROK"/>
</dbReference>
<dbReference type="SUPFAM" id="SSF53067">
    <property type="entry name" value="Actin-like ATPase domain"/>
    <property type="match status" value="1"/>
</dbReference>
<evidence type="ECO:0000313" key="2">
    <source>
        <dbReference type="EMBL" id="NGY05842.1"/>
    </source>
</evidence>
<evidence type="ECO:0000256" key="1">
    <source>
        <dbReference type="ARBA" id="ARBA00023277"/>
    </source>
</evidence>
<evidence type="ECO:0000313" key="3">
    <source>
        <dbReference type="Proteomes" id="UP000472676"/>
    </source>
</evidence>
<dbReference type="RefSeq" id="WP_166258150.1">
    <property type="nucleotide sequence ID" value="NZ_JAAMOW010000007.1"/>
</dbReference>
<dbReference type="PANTHER" id="PTHR18964">
    <property type="entry name" value="ROK (REPRESSOR, ORF, KINASE) FAMILY"/>
    <property type="match status" value="1"/>
</dbReference>
<name>A0A6M2BT61_9GAMM</name>
<dbReference type="Proteomes" id="UP000472676">
    <property type="component" value="Unassembled WGS sequence"/>
</dbReference>
<dbReference type="Pfam" id="PF00480">
    <property type="entry name" value="ROK"/>
    <property type="match status" value="1"/>
</dbReference>
<keyword evidence="3" id="KW-1185">Reference proteome</keyword>
<reference evidence="2 3" key="1">
    <citation type="journal article" date="2014" name="Int. J. Syst. Evol. Microbiol.">
        <title>Solimonas terrae sp. nov., isolated from soil.</title>
        <authorList>
            <person name="Kim S.J."/>
            <person name="Moon J.Y."/>
            <person name="Weon H.Y."/>
            <person name="Ahn J.H."/>
            <person name="Chen W.M."/>
            <person name="Kwon S.W."/>
        </authorList>
    </citation>
    <scope>NUCLEOTIDE SEQUENCE [LARGE SCALE GENOMIC DNA]</scope>
    <source>
        <strain evidence="2 3">KIS83-12</strain>
    </source>
</reference>
<proteinExistence type="predicted"/>
<organism evidence="2 3">
    <name type="scientific">Solimonas terrae</name>
    <dbReference type="NCBI Taxonomy" id="1396819"/>
    <lineage>
        <taxon>Bacteria</taxon>
        <taxon>Pseudomonadati</taxon>
        <taxon>Pseudomonadota</taxon>
        <taxon>Gammaproteobacteria</taxon>
        <taxon>Nevskiales</taxon>
        <taxon>Nevskiaceae</taxon>
        <taxon>Solimonas</taxon>
    </lineage>
</organism>
<dbReference type="InterPro" id="IPR049874">
    <property type="entry name" value="ROK_cs"/>
</dbReference>
<dbReference type="AlphaFoldDB" id="A0A6M2BT61"/>
<dbReference type="Gene3D" id="3.30.420.40">
    <property type="match status" value="2"/>
</dbReference>
<gene>
    <name evidence="2" type="ORF">G7Y85_13800</name>
</gene>
<dbReference type="EMBL" id="JAAMOW010000007">
    <property type="protein sequence ID" value="NGY05842.1"/>
    <property type="molecule type" value="Genomic_DNA"/>
</dbReference>
<keyword evidence="1" id="KW-0119">Carbohydrate metabolism</keyword>
<dbReference type="PROSITE" id="PS01125">
    <property type="entry name" value="ROK"/>
    <property type="match status" value="1"/>
</dbReference>
<dbReference type="InterPro" id="IPR043129">
    <property type="entry name" value="ATPase_NBD"/>
</dbReference>
<accession>A0A6M2BT61</accession>